<keyword evidence="2" id="KW-1185">Reference proteome</keyword>
<dbReference type="InterPro" id="IPR011050">
    <property type="entry name" value="Pectin_lyase_fold/virulence"/>
</dbReference>
<accession>A0A2G9CCB1</accession>
<evidence type="ECO:0000313" key="1">
    <source>
        <dbReference type="EMBL" id="PIM53264.1"/>
    </source>
</evidence>
<proteinExistence type="predicted"/>
<organism evidence="1 2">
    <name type="scientific">Roseateles chitinivorans</name>
    <dbReference type="NCBI Taxonomy" id="2917965"/>
    <lineage>
        <taxon>Bacteria</taxon>
        <taxon>Pseudomonadati</taxon>
        <taxon>Pseudomonadota</taxon>
        <taxon>Betaproteobacteria</taxon>
        <taxon>Burkholderiales</taxon>
        <taxon>Sphaerotilaceae</taxon>
        <taxon>Roseateles</taxon>
    </lineage>
</organism>
<dbReference type="OrthoDB" id="8878147at2"/>
<dbReference type="EMBL" id="PEOG01000023">
    <property type="protein sequence ID" value="PIM53264.1"/>
    <property type="molecule type" value="Genomic_DNA"/>
</dbReference>
<evidence type="ECO:0000313" key="2">
    <source>
        <dbReference type="Proteomes" id="UP000231501"/>
    </source>
</evidence>
<dbReference type="PROSITE" id="PS51318">
    <property type="entry name" value="TAT"/>
    <property type="match status" value="1"/>
</dbReference>
<dbReference type="SUPFAM" id="SSF51126">
    <property type="entry name" value="Pectin lyase-like"/>
    <property type="match status" value="1"/>
</dbReference>
<name>A0A2G9CCB1_9BURK</name>
<gene>
    <name evidence="1" type="ORF">CS062_10295</name>
</gene>
<comment type="caution">
    <text evidence="1">The sequence shown here is derived from an EMBL/GenBank/DDBJ whole genome shotgun (WGS) entry which is preliminary data.</text>
</comment>
<dbReference type="Proteomes" id="UP000231501">
    <property type="component" value="Unassembled WGS sequence"/>
</dbReference>
<evidence type="ECO:0008006" key="3">
    <source>
        <dbReference type="Google" id="ProtNLM"/>
    </source>
</evidence>
<dbReference type="Gene3D" id="2.160.20.10">
    <property type="entry name" value="Single-stranded right-handed beta-helix, Pectin lyase-like"/>
    <property type="match status" value="1"/>
</dbReference>
<dbReference type="AlphaFoldDB" id="A0A2G9CCB1"/>
<reference evidence="1 2" key="1">
    <citation type="submission" date="2017-11" db="EMBL/GenBank/DDBJ databases">
        <title>Draft genome sequence of Mitsuaria sp. HWN-4.</title>
        <authorList>
            <person name="Gundlapally S.R."/>
        </authorList>
    </citation>
    <scope>NUCLEOTIDE SEQUENCE [LARGE SCALE GENOMIC DNA]</scope>
    <source>
        <strain evidence="1 2">HWN-4</strain>
    </source>
</reference>
<dbReference type="InterPro" id="IPR012334">
    <property type="entry name" value="Pectin_lyas_fold"/>
</dbReference>
<dbReference type="RefSeq" id="WP_099861568.1">
    <property type="nucleotide sequence ID" value="NZ_PEOG01000023.1"/>
</dbReference>
<protein>
    <recommendedName>
        <fullName evidence="3">Right handed beta helix domain-containing protein</fullName>
    </recommendedName>
</protein>
<dbReference type="InterPro" id="IPR006311">
    <property type="entry name" value="TAT_signal"/>
</dbReference>
<sequence>MTSDPAFDPPRAAPRVDRRQLLRTGALLTLPPWLAASRAQAPAGGTAVLRVGPDHPVKTLGAAAAQARPGMTVEVQAGDYPGDVAVWPQDDLTLRAVGGRVRLLANGAHAQGKGLFVTTGRRMTIEGFDFIGARVPDRNGAGVRLERGSLTLRGCRFQDNENGLLAGNDPTIELRIESCDFGPIAPGEGRTHTCYVGAIGRLTVLASYFHHGASGHLLKSRAAVNHIFYNRLTDETGRASFELEFPNGGVALVMGNLIQQSPSTENYHLIAYGSEGLTHRRHELHLINNTLVDRRPAGGVYLRMAQRAQQLRLINNLLCGKQELPAGPDREQHHNYFVELDSFIDPDRLDFRLRPASPLIGRAVDPGAVDGQPLKPAMQYLHPCALKEVPAGTPYSPGAFQL</sequence>